<proteinExistence type="predicted"/>
<feature type="region of interest" description="Disordered" evidence="1">
    <location>
        <begin position="1"/>
        <end position="30"/>
    </location>
</feature>
<evidence type="ECO:0000313" key="2">
    <source>
        <dbReference type="EMBL" id="KYP30995.1"/>
    </source>
</evidence>
<dbReference type="Proteomes" id="UP000075243">
    <property type="component" value="Unassembled WGS sequence"/>
</dbReference>
<evidence type="ECO:0000256" key="1">
    <source>
        <dbReference type="SAM" id="MobiDB-lite"/>
    </source>
</evidence>
<evidence type="ECO:0000313" key="3">
    <source>
        <dbReference type="Proteomes" id="UP000075243"/>
    </source>
</evidence>
<accession>A0A151QL31</accession>
<dbReference type="EMBL" id="KQ486739">
    <property type="protein sequence ID" value="KYP30995.1"/>
    <property type="molecule type" value="Genomic_DNA"/>
</dbReference>
<dbReference type="Gramene" id="C.cajan_47498.t">
    <property type="protein sequence ID" value="C.cajan_47498.t"/>
    <property type="gene ID" value="C.cajan_47498"/>
</dbReference>
<reference evidence="2" key="1">
    <citation type="journal article" date="2012" name="Nat. Biotechnol.">
        <title>Draft genome sequence of pigeonpea (Cajanus cajan), an orphan legume crop of resource-poor farmers.</title>
        <authorList>
            <person name="Varshney R.K."/>
            <person name="Chen W."/>
            <person name="Li Y."/>
            <person name="Bharti A.K."/>
            <person name="Saxena R.K."/>
            <person name="Schlueter J.A."/>
            <person name="Donoghue M.T."/>
            <person name="Azam S."/>
            <person name="Fan G."/>
            <person name="Whaley A.M."/>
            <person name="Farmer A.D."/>
            <person name="Sheridan J."/>
            <person name="Iwata A."/>
            <person name="Tuteja R."/>
            <person name="Penmetsa R.V."/>
            <person name="Wu W."/>
            <person name="Upadhyaya H.D."/>
            <person name="Yang S.P."/>
            <person name="Shah T."/>
            <person name="Saxena K.B."/>
            <person name="Michael T."/>
            <person name="McCombie W.R."/>
            <person name="Yang B."/>
            <person name="Zhang G."/>
            <person name="Yang H."/>
            <person name="Wang J."/>
            <person name="Spillane C."/>
            <person name="Cook D.R."/>
            <person name="May G.D."/>
            <person name="Xu X."/>
            <person name="Jackson S.A."/>
        </authorList>
    </citation>
    <scope>NUCLEOTIDE SEQUENCE [LARGE SCALE GENOMIC DNA]</scope>
</reference>
<name>A0A151QL31_CAJCA</name>
<dbReference type="STRING" id="3821.A0A151QL31"/>
<sequence length="87" mass="9689">MKIGNDGATLESKPISEVSAQLSNETDMKENRLEDYSRPLSVVGVVFCQFLVACKKSIRINEMLKEIRSALRKCSDSNKTLASRVLP</sequence>
<keyword evidence="3" id="KW-1185">Reference proteome</keyword>
<organism evidence="2 3">
    <name type="scientific">Cajanus cajan</name>
    <name type="common">Pigeon pea</name>
    <name type="synonym">Cajanus indicus</name>
    <dbReference type="NCBI Taxonomy" id="3821"/>
    <lineage>
        <taxon>Eukaryota</taxon>
        <taxon>Viridiplantae</taxon>
        <taxon>Streptophyta</taxon>
        <taxon>Embryophyta</taxon>
        <taxon>Tracheophyta</taxon>
        <taxon>Spermatophyta</taxon>
        <taxon>Magnoliopsida</taxon>
        <taxon>eudicotyledons</taxon>
        <taxon>Gunneridae</taxon>
        <taxon>Pentapetalae</taxon>
        <taxon>rosids</taxon>
        <taxon>fabids</taxon>
        <taxon>Fabales</taxon>
        <taxon>Fabaceae</taxon>
        <taxon>Papilionoideae</taxon>
        <taxon>50 kb inversion clade</taxon>
        <taxon>NPAAA clade</taxon>
        <taxon>indigoferoid/millettioid clade</taxon>
        <taxon>Phaseoleae</taxon>
        <taxon>Cajanus</taxon>
    </lineage>
</organism>
<protein>
    <submittedName>
        <fullName evidence="2">Uncharacterized protein</fullName>
    </submittedName>
</protein>
<gene>
    <name evidence="2" type="ORF">KK1_049309</name>
</gene>
<dbReference type="AlphaFoldDB" id="A0A151QL31"/>